<dbReference type="Proteomes" id="UP001632038">
    <property type="component" value="Unassembled WGS sequence"/>
</dbReference>
<feature type="signal peptide" evidence="1">
    <location>
        <begin position="1"/>
        <end position="15"/>
    </location>
</feature>
<reference evidence="3" key="1">
    <citation type="journal article" date="2024" name="IScience">
        <title>Strigolactones Initiate the Formation of Haustorium-like Structures in Castilleja.</title>
        <authorList>
            <person name="Buerger M."/>
            <person name="Peterson D."/>
            <person name="Chory J."/>
        </authorList>
    </citation>
    <scope>NUCLEOTIDE SEQUENCE [LARGE SCALE GENOMIC DNA]</scope>
</reference>
<dbReference type="EMBL" id="JAVIJP010000062">
    <property type="protein sequence ID" value="KAL3621829.1"/>
    <property type="molecule type" value="Genomic_DNA"/>
</dbReference>
<keyword evidence="1" id="KW-0732">Signal</keyword>
<organism evidence="2 3">
    <name type="scientific">Castilleja foliolosa</name>
    <dbReference type="NCBI Taxonomy" id="1961234"/>
    <lineage>
        <taxon>Eukaryota</taxon>
        <taxon>Viridiplantae</taxon>
        <taxon>Streptophyta</taxon>
        <taxon>Embryophyta</taxon>
        <taxon>Tracheophyta</taxon>
        <taxon>Spermatophyta</taxon>
        <taxon>Magnoliopsida</taxon>
        <taxon>eudicotyledons</taxon>
        <taxon>Gunneridae</taxon>
        <taxon>Pentapetalae</taxon>
        <taxon>asterids</taxon>
        <taxon>lamiids</taxon>
        <taxon>Lamiales</taxon>
        <taxon>Orobanchaceae</taxon>
        <taxon>Pedicularideae</taxon>
        <taxon>Castillejinae</taxon>
        <taxon>Castilleja</taxon>
    </lineage>
</organism>
<evidence type="ECO:0000313" key="2">
    <source>
        <dbReference type="EMBL" id="KAL3621829.1"/>
    </source>
</evidence>
<comment type="caution">
    <text evidence="2">The sequence shown here is derived from an EMBL/GenBank/DDBJ whole genome shotgun (WGS) entry which is preliminary data.</text>
</comment>
<sequence length="91" mass="10341">MVLVLILMIVGSGDEECMSHEEISKKLDDLKSCLLEEGELHVITLGKIFPSITDPSEHALYKMEVLRDPSLRIKPLFRVTTANGEEMLWRT</sequence>
<feature type="chain" id="PRO_5044754980" evidence="1">
    <location>
        <begin position="16"/>
        <end position="91"/>
    </location>
</feature>
<name>A0ABD3BX83_9LAMI</name>
<dbReference type="AlphaFoldDB" id="A0ABD3BX83"/>
<gene>
    <name evidence="2" type="ORF">CASFOL_034315</name>
</gene>
<evidence type="ECO:0000256" key="1">
    <source>
        <dbReference type="SAM" id="SignalP"/>
    </source>
</evidence>
<keyword evidence="3" id="KW-1185">Reference proteome</keyword>
<accession>A0ABD3BX83</accession>
<proteinExistence type="predicted"/>
<protein>
    <submittedName>
        <fullName evidence="2">Uncharacterized protein</fullName>
    </submittedName>
</protein>
<evidence type="ECO:0000313" key="3">
    <source>
        <dbReference type="Proteomes" id="UP001632038"/>
    </source>
</evidence>